<organism evidence="1 2">
    <name type="scientific">Streptomyces globisporus C-1027</name>
    <dbReference type="NCBI Taxonomy" id="1172567"/>
    <lineage>
        <taxon>Bacteria</taxon>
        <taxon>Bacillati</taxon>
        <taxon>Actinomycetota</taxon>
        <taxon>Actinomycetes</taxon>
        <taxon>Kitasatosporales</taxon>
        <taxon>Streptomycetaceae</taxon>
        <taxon>Streptomyces</taxon>
    </lineage>
</organism>
<name>A0A0U2T4R7_STRGL</name>
<dbReference type="PANTHER" id="PTHR46865">
    <property type="entry name" value="OXIDOREDUCTASE-RELATED"/>
    <property type="match status" value="1"/>
</dbReference>
<dbReference type="InterPro" id="IPR051704">
    <property type="entry name" value="FAD_aromatic-hydroxylase"/>
</dbReference>
<protein>
    <recommendedName>
        <fullName evidence="3">FAD-binding domain-containing protein</fullName>
    </recommendedName>
</protein>
<dbReference type="KEGG" id="sgb:WQO_27335"/>
<sequence length="102" mass="10555">MYSAEPSTSAAVCAADDLVFDMVSQIRMPRWADGRVALVGDAAYAPSFLTGRAPASRSEKRNALLRGLAATPPAAEGRPAHAALVLPEFAPTAALSSGRTDV</sequence>
<evidence type="ECO:0008006" key="3">
    <source>
        <dbReference type="Google" id="ProtNLM"/>
    </source>
</evidence>
<dbReference type="PANTHER" id="PTHR46865:SF2">
    <property type="entry name" value="MONOOXYGENASE"/>
    <property type="match status" value="1"/>
</dbReference>
<dbReference type="STRING" id="1172567.WQO_27335"/>
<dbReference type="Proteomes" id="UP000064183">
    <property type="component" value="Chromosome"/>
</dbReference>
<reference evidence="1 2" key="1">
    <citation type="journal article" date="2012" name="J. Bacteriol.">
        <title>Draft genome sequence of Streptomyces globisporus C-1027, which produces an antitumor antibiotic consisting of a nine-membered enediyne with a chromoprotein.</title>
        <authorList>
            <person name="Wang L."/>
            <person name="Wang S."/>
            <person name="He Q."/>
            <person name="Yu T."/>
            <person name="Li Q."/>
            <person name="Hong B."/>
        </authorList>
    </citation>
    <scope>NUCLEOTIDE SEQUENCE [LARGE SCALE GENOMIC DNA]</scope>
    <source>
        <strain evidence="1 2">C-1027</strain>
    </source>
</reference>
<evidence type="ECO:0000313" key="1">
    <source>
        <dbReference type="EMBL" id="ALU96720.1"/>
    </source>
</evidence>
<dbReference type="EMBL" id="CP013738">
    <property type="protein sequence ID" value="ALU96720.1"/>
    <property type="molecule type" value="Genomic_DNA"/>
</dbReference>
<accession>A0A0U2T4R7</accession>
<evidence type="ECO:0000313" key="2">
    <source>
        <dbReference type="Proteomes" id="UP000064183"/>
    </source>
</evidence>
<gene>
    <name evidence="1" type="ORF">WQO_27335</name>
</gene>
<dbReference type="Gene3D" id="3.50.50.60">
    <property type="entry name" value="FAD/NAD(P)-binding domain"/>
    <property type="match status" value="1"/>
</dbReference>
<dbReference type="AlphaFoldDB" id="A0A0U2T4R7"/>
<dbReference type="Gene3D" id="3.30.9.10">
    <property type="entry name" value="D-Amino Acid Oxidase, subunit A, domain 2"/>
    <property type="match status" value="1"/>
</dbReference>
<proteinExistence type="predicted"/>
<dbReference type="InterPro" id="IPR036188">
    <property type="entry name" value="FAD/NAD-bd_sf"/>
</dbReference>